<gene>
    <name evidence="5" type="ORF">P280DRAFT_553684</name>
</gene>
<sequence length="1133" mass="125453">MSTTSKARQKRKRSDQPKLDRDYSNTSSPKRITEEPSQTTLLFAQVLRDGMPAGKLPPFKFDPLKFDPVQSDPVQTDLVQTNPVQTDPVQSDPVQTDPVQSDLVQTDLVQTNPVQTDPVQSDLVQTDLVQTDPDHSADEEYCRLGRQIIDQATSSDIIENARRRFEEEKTSILKITTYVIDKKPFVKWLCKSAWPVFCNCLTSIGPANDRSVYHQEYFESAVRDMFKLVFVCRKQGAMVRTELYLLKLPQQPLIRMYALVGKEKLTVENQIIGLKLEYLVESFKQPDWTASDAVREQRILDQKAREQAALEERMQEEDMREIRLRETLEYNAGSQRKEAEEARMAAEAEELEVQRALYESLETSRAEEKARDDLAQELFNGEKITTILFEALESGTLPSPVPEGWEFDQSYALSKAWSHCHGVFEDPGWHISTIEDLERFDARVATPAHNCILMMILKKCSVDQFLATGWDHTLVRAVHDDFLSNQAWVEIEWLPKLKSKLLCVWAVLAAKVDEAFKASQNSLSPPTTDQQLNSSFGTNVSPAIDQETPPTSPEPEQDAVVCDDKETPSTSPEPASPEPASPEPEQDAAVCDDHQTPPTFPESEQDVAVCDDPMEIDSPLPSPPQDRIARDDDGPSAPTQAQPARTGPFLQSDDEDEDALFVRDEQDPPIASDTLPQAAPQDVDAISDASSDTSSESDIDFVIGVPDRSTYANDPNVCKFWVKGLCTAGVWCTRPHPGEDRSNRGDPKAVVCPHWRKGNCKFSAATCRHLHPEGEDANLASSGSEQQMPKRDICIFFRNGNCRFGDRCNNLHAEPDKSIPQALAASWRQDEEAQLQQWIAAEPVRTAADILDASGPSLYIADDKIDYNDDGYSKNGPVVAKAGGTSNAKPSTPAQNQQSPRRNQPALDLSKTQGSRVEKPSAFSKPCRYDSKPGGCTSFKNAGPLKCKFKHVCTEFLPRTAPHVAAESSNQRSGPPPPDGNLESGAAPIRSLRDMPALGRGPPRRNDNARLPPTGPRNGFHAATNGNMESRATPIRSLREMPALGSGPPRRNNNARLPPTGPRNGFHPAANGGAQNNRRNNPRFAHGASAMNGVNQHAPTASVANNAQRGREARRMQGPAKTLLERMNGQMRN</sequence>
<dbReference type="PROSITE" id="PS50103">
    <property type="entry name" value="ZF_C3H1"/>
    <property type="match status" value="2"/>
</dbReference>
<dbReference type="EMBL" id="MU006805">
    <property type="protein sequence ID" value="KAF2635630.1"/>
    <property type="molecule type" value="Genomic_DNA"/>
</dbReference>
<dbReference type="InterPro" id="IPR000571">
    <property type="entry name" value="Znf_CCCH"/>
</dbReference>
<evidence type="ECO:0000313" key="5">
    <source>
        <dbReference type="EMBL" id="KAF2635630.1"/>
    </source>
</evidence>
<evidence type="ECO:0000256" key="1">
    <source>
        <dbReference type="PROSITE-ProRule" id="PRU00723"/>
    </source>
</evidence>
<evidence type="ECO:0000259" key="4">
    <source>
        <dbReference type="PROSITE" id="PS50103"/>
    </source>
</evidence>
<dbReference type="Pfam" id="PF00642">
    <property type="entry name" value="zf-CCCH"/>
    <property type="match status" value="1"/>
</dbReference>
<feature type="region of interest" description="Disordered" evidence="3">
    <location>
        <begin position="870"/>
        <end position="930"/>
    </location>
</feature>
<keyword evidence="1" id="KW-0479">Metal-binding</keyword>
<proteinExistence type="predicted"/>
<keyword evidence="1" id="KW-0862">Zinc</keyword>
<feature type="region of interest" description="Disordered" evidence="3">
    <location>
        <begin position="964"/>
        <end position="1133"/>
    </location>
</feature>
<feature type="compositionally biased region" description="Polar residues" evidence="3">
    <location>
        <begin position="24"/>
        <end position="38"/>
    </location>
</feature>
<feature type="compositionally biased region" description="Polar residues" evidence="3">
    <location>
        <begin position="519"/>
        <end position="541"/>
    </location>
</feature>
<protein>
    <recommendedName>
        <fullName evidence="4">C3H1-type domain-containing protein</fullName>
    </recommendedName>
</protein>
<organism evidence="5 6">
    <name type="scientific">Massarina eburnea CBS 473.64</name>
    <dbReference type="NCBI Taxonomy" id="1395130"/>
    <lineage>
        <taxon>Eukaryota</taxon>
        <taxon>Fungi</taxon>
        <taxon>Dikarya</taxon>
        <taxon>Ascomycota</taxon>
        <taxon>Pezizomycotina</taxon>
        <taxon>Dothideomycetes</taxon>
        <taxon>Pleosporomycetidae</taxon>
        <taxon>Pleosporales</taxon>
        <taxon>Massarineae</taxon>
        <taxon>Massarinaceae</taxon>
        <taxon>Massarina</taxon>
    </lineage>
</organism>
<dbReference type="Gene3D" id="4.10.1000.10">
    <property type="entry name" value="Zinc finger, CCCH-type"/>
    <property type="match status" value="1"/>
</dbReference>
<feature type="compositionally biased region" description="Polar residues" evidence="3">
    <location>
        <begin position="1092"/>
        <end position="1108"/>
    </location>
</feature>
<feature type="zinc finger region" description="C3H1-type" evidence="1">
    <location>
        <begin position="746"/>
        <end position="774"/>
    </location>
</feature>
<reference evidence="5" key="1">
    <citation type="journal article" date="2020" name="Stud. Mycol.">
        <title>101 Dothideomycetes genomes: a test case for predicting lifestyles and emergence of pathogens.</title>
        <authorList>
            <person name="Haridas S."/>
            <person name="Albert R."/>
            <person name="Binder M."/>
            <person name="Bloem J."/>
            <person name="Labutti K."/>
            <person name="Salamov A."/>
            <person name="Andreopoulos B."/>
            <person name="Baker S."/>
            <person name="Barry K."/>
            <person name="Bills G."/>
            <person name="Bluhm B."/>
            <person name="Cannon C."/>
            <person name="Castanera R."/>
            <person name="Culley D."/>
            <person name="Daum C."/>
            <person name="Ezra D."/>
            <person name="Gonzalez J."/>
            <person name="Henrissat B."/>
            <person name="Kuo A."/>
            <person name="Liang C."/>
            <person name="Lipzen A."/>
            <person name="Lutzoni F."/>
            <person name="Magnuson J."/>
            <person name="Mondo S."/>
            <person name="Nolan M."/>
            <person name="Ohm R."/>
            <person name="Pangilinan J."/>
            <person name="Park H.-J."/>
            <person name="Ramirez L."/>
            <person name="Alfaro M."/>
            <person name="Sun H."/>
            <person name="Tritt A."/>
            <person name="Yoshinaga Y."/>
            <person name="Zwiers L.-H."/>
            <person name="Turgeon B."/>
            <person name="Goodwin S."/>
            <person name="Spatafora J."/>
            <person name="Crous P."/>
            <person name="Grigoriev I."/>
        </authorList>
    </citation>
    <scope>NUCLEOTIDE SEQUENCE</scope>
    <source>
        <strain evidence="5">CBS 473.64</strain>
    </source>
</reference>
<dbReference type="AlphaFoldDB" id="A0A6A6RJW4"/>
<feature type="domain" description="C3H1-type" evidence="4">
    <location>
        <begin position="746"/>
        <end position="774"/>
    </location>
</feature>
<feature type="compositionally biased region" description="Low complexity" evidence="3">
    <location>
        <begin position="1048"/>
        <end position="1058"/>
    </location>
</feature>
<feature type="compositionally biased region" description="Low complexity" evidence="3">
    <location>
        <begin position="682"/>
        <end position="696"/>
    </location>
</feature>
<name>A0A6A6RJW4_9PLEO</name>
<keyword evidence="2" id="KW-0175">Coiled coil</keyword>
<evidence type="ECO:0000256" key="3">
    <source>
        <dbReference type="SAM" id="MobiDB-lite"/>
    </source>
</evidence>
<accession>A0A6A6RJW4</accession>
<feature type="region of interest" description="Disordered" evidence="3">
    <location>
        <begin position="666"/>
        <end position="698"/>
    </location>
</feature>
<feature type="coiled-coil region" evidence="2">
    <location>
        <begin position="300"/>
        <end position="356"/>
    </location>
</feature>
<feature type="region of interest" description="Disordered" evidence="3">
    <location>
        <begin position="1"/>
        <end position="38"/>
    </location>
</feature>
<feature type="zinc finger region" description="C3H1-type" evidence="1">
    <location>
        <begin position="788"/>
        <end position="815"/>
    </location>
</feature>
<feature type="compositionally biased region" description="Basic and acidic residues" evidence="3">
    <location>
        <begin position="14"/>
        <end position="23"/>
    </location>
</feature>
<evidence type="ECO:0000256" key="2">
    <source>
        <dbReference type="SAM" id="Coils"/>
    </source>
</evidence>
<feature type="domain" description="C3H1-type" evidence="4">
    <location>
        <begin position="788"/>
        <end position="815"/>
    </location>
</feature>
<dbReference type="GO" id="GO:0008270">
    <property type="term" value="F:zinc ion binding"/>
    <property type="evidence" value="ECO:0007669"/>
    <property type="project" value="UniProtKB-KW"/>
</dbReference>
<evidence type="ECO:0000313" key="6">
    <source>
        <dbReference type="Proteomes" id="UP000799753"/>
    </source>
</evidence>
<dbReference type="SMART" id="SM00356">
    <property type="entry name" value="ZnF_C3H1"/>
    <property type="match status" value="3"/>
</dbReference>
<dbReference type="Proteomes" id="UP000799753">
    <property type="component" value="Unassembled WGS sequence"/>
</dbReference>
<feature type="region of interest" description="Disordered" evidence="3">
    <location>
        <begin position="519"/>
        <end position="652"/>
    </location>
</feature>
<dbReference type="Gene3D" id="3.30.1370.210">
    <property type="match status" value="1"/>
</dbReference>
<feature type="compositionally biased region" description="Low complexity" evidence="3">
    <location>
        <begin position="1068"/>
        <end position="1083"/>
    </location>
</feature>
<keyword evidence="6" id="KW-1185">Reference proteome</keyword>
<feature type="compositionally biased region" description="Polar residues" evidence="3">
    <location>
        <begin position="884"/>
        <end position="902"/>
    </location>
</feature>
<dbReference type="OrthoDB" id="3565477at2759"/>
<keyword evidence="1" id="KW-0863">Zinc-finger</keyword>